<accession>A0A9J6CV12</accession>
<feature type="transmembrane region" description="Helical" evidence="2">
    <location>
        <begin position="285"/>
        <end position="305"/>
    </location>
</feature>
<reference evidence="3" key="2">
    <citation type="submission" date="2021-09" db="EMBL/GenBank/DDBJ databases">
        <authorList>
            <person name="Jia N."/>
            <person name="Wang J."/>
            <person name="Shi W."/>
            <person name="Du L."/>
            <person name="Sun Y."/>
            <person name="Zhan W."/>
            <person name="Jiang J."/>
            <person name="Wang Q."/>
            <person name="Zhang B."/>
            <person name="Ji P."/>
            <person name="Sakyi L.B."/>
            <person name="Cui X."/>
            <person name="Yuan T."/>
            <person name="Jiang B."/>
            <person name="Yang W."/>
            <person name="Lam T.T.-Y."/>
            <person name="Chang Q."/>
            <person name="Ding S."/>
            <person name="Wang X."/>
            <person name="Zhu J."/>
            <person name="Ruan X."/>
            <person name="Zhao L."/>
            <person name="Wei J."/>
            <person name="Que T."/>
            <person name="Du C."/>
            <person name="Cheng J."/>
            <person name="Dai P."/>
            <person name="Han X."/>
            <person name="Huang E."/>
            <person name="Gao Y."/>
            <person name="Liu J."/>
            <person name="Shao H."/>
            <person name="Ye R."/>
            <person name="Li L."/>
            <person name="Wei W."/>
            <person name="Wang X."/>
            <person name="Wang C."/>
            <person name="Huo Q."/>
            <person name="Li W."/>
            <person name="Guo W."/>
            <person name="Chen H."/>
            <person name="Chen S."/>
            <person name="Zhou L."/>
            <person name="Zhou L."/>
            <person name="Ni X."/>
            <person name="Tian J."/>
            <person name="Zhou Y."/>
            <person name="Sheng Y."/>
            <person name="Liu T."/>
            <person name="Pan Y."/>
            <person name="Xia L."/>
            <person name="Li J."/>
            <person name="Zhao F."/>
            <person name="Cao W."/>
        </authorList>
    </citation>
    <scope>NUCLEOTIDE SEQUENCE</scope>
    <source>
        <strain evidence="3">Rmic-2018</strain>
        <tissue evidence="3">Larvae</tissue>
    </source>
</reference>
<feature type="compositionally biased region" description="Low complexity" evidence="1">
    <location>
        <begin position="240"/>
        <end position="251"/>
    </location>
</feature>
<evidence type="ECO:0000313" key="4">
    <source>
        <dbReference type="Proteomes" id="UP000821866"/>
    </source>
</evidence>
<dbReference type="GO" id="GO:0004222">
    <property type="term" value="F:metalloendopeptidase activity"/>
    <property type="evidence" value="ECO:0007669"/>
    <property type="project" value="InterPro"/>
</dbReference>
<evidence type="ECO:0000256" key="2">
    <source>
        <dbReference type="SAM" id="Phobius"/>
    </source>
</evidence>
<dbReference type="InterPro" id="IPR042089">
    <property type="entry name" value="Peptidase_M13_dom_2"/>
</dbReference>
<dbReference type="VEuPathDB" id="VectorBase:LOC119179254"/>
<organism evidence="3 4">
    <name type="scientific">Rhipicephalus microplus</name>
    <name type="common">Cattle tick</name>
    <name type="synonym">Boophilus microplus</name>
    <dbReference type="NCBI Taxonomy" id="6941"/>
    <lineage>
        <taxon>Eukaryota</taxon>
        <taxon>Metazoa</taxon>
        <taxon>Ecdysozoa</taxon>
        <taxon>Arthropoda</taxon>
        <taxon>Chelicerata</taxon>
        <taxon>Arachnida</taxon>
        <taxon>Acari</taxon>
        <taxon>Parasitiformes</taxon>
        <taxon>Ixodida</taxon>
        <taxon>Ixodoidea</taxon>
        <taxon>Ixodidae</taxon>
        <taxon>Rhipicephalinae</taxon>
        <taxon>Rhipicephalus</taxon>
        <taxon>Boophilus</taxon>
    </lineage>
</organism>
<gene>
    <name evidence="3" type="ORF">HPB51_029159</name>
</gene>
<feature type="compositionally biased region" description="Polar residues" evidence="1">
    <location>
        <begin position="27"/>
        <end position="50"/>
    </location>
</feature>
<dbReference type="EMBL" id="JABSTU010006420">
    <property type="protein sequence ID" value="KAH7934474.1"/>
    <property type="molecule type" value="Genomic_DNA"/>
</dbReference>
<feature type="region of interest" description="Disordered" evidence="1">
    <location>
        <begin position="179"/>
        <end position="264"/>
    </location>
</feature>
<dbReference type="GO" id="GO:0016485">
    <property type="term" value="P:protein processing"/>
    <property type="evidence" value="ECO:0007669"/>
    <property type="project" value="TreeGrafter"/>
</dbReference>
<dbReference type="PANTHER" id="PTHR11733">
    <property type="entry name" value="ZINC METALLOPROTEASE FAMILY M13 NEPRILYSIN-RELATED"/>
    <property type="match status" value="1"/>
</dbReference>
<sequence length="979" mass="107939">MAENSKGAPKDVPEPKTKPGSVPAPPSTSDRQGQRASMQGAGSKNPTVSGHVTADVKQAGSSEAVPVTSQSHLQETVSSTSSVFTFPPYDDPAKTPTSPFSAVESGVASLESPESPNCISDAERRLADLTVLRGRKLPLSESELPMSPMVERDRRSSKGRRVSIDMLPTIDLISPRSALRSPVTEVNSPTDQMMTIEPDVSLPGDQEPCFEDVQDSSVGTEMTDGRQPSLERPVRRRSSSQRLQPRRSSSLLRRRRSQDSLSQRPSCTVDQLSVSVGKRRVSGGTLTCVLLGFVMVLVALTMYIANHFLKPPIVADHSVCSTDDCVRHALHILRRLNASVDPCVDFGAFVCGGGNGGEAQSGNSGKEPDEQIGSVDEIDPAWRLARSYAYQVNNILGTLHQLVPINRTSETTLKALAALSLCLQRERKRHSNAFAAFMKQRRLPWPASPSKAIGLFDVVDIILELSINWRASIWIDVRLWHLETRPDKGPFVVLDEPGHVPLIRMEQVSTLNAAEYVSAVETMAQFIGEVRNSSDTETPGVLDGVAIDQLKRDETDFRDALLYALRGDDSYDMLVPLHMLLSNLDVTLEEWMALLRRYLAPAGLNVTFDTALLILRYPQFKTVTGLLSKISPPRLLNVLGWMFAYSYSLLDNADFDNLSNQDGQGHGGFSGNGLFVHVLCFVAVHESFGVALGAALLLHHLPSEERLKVTEIVKATAGAIVETVRGSQSVSSSTKADAEAKISLVASRDLWTPKPLFHLDHLDAMYTDFPSTRAESFYVSWLGCRKALRRSLSNRYHGTVMTAKLMRYGGDVLYLYSLNILLLSIPAVFPPNYLKNGNSIMAYAGLGFQLLRQIVKCVDERGRVLDYDTNKRMKWWEENRMCKIDDAVSLKERKEIKDIFALELVSAVAQTAAASDGKPARLKHLEKLTTTQTFYVSYCSHFCGEIGEQEMCNLAMNSSRFAEAFPCQRRGADPQCLFV</sequence>
<dbReference type="Proteomes" id="UP000821866">
    <property type="component" value="Unassembled WGS sequence"/>
</dbReference>
<dbReference type="SUPFAM" id="SSF55486">
    <property type="entry name" value="Metalloproteases ('zincins'), catalytic domain"/>
    <property type="match status" value="1"/>
</dbReference>
<dbReference type="InterPro" id="IPR024079">
    <property type="entry name" value="MetalloPept_cat_dom_sf"/>
</dbReference>
<keyword evidence="2" id="KW-0472">Membrane</keyword>
<dbReference type="Gene3D" id="3.40.390.10">
    <property type="entry name" value="Collagenase (Catalytic Domain)"/>
    <property type="match status" value="1"/>
</dbReference>
<dbReference type="PANTHER" id="PTHR11733:SF241">
    <property type="entry name" value="GH26575P-RELATED"/>
    <property type="match status" value="1"/>
</dbReference>
<reference evidence="3" key="1">
    <citation type="journal article" date="2020" name="Cell">
        <title>Large-Scale Comparative Analyses of Tick Genomes Elucidate Their Genetic Diversity and Vector Capacities.</title>
        <authorList>
            <consortium name="Tick Genome and Microbiome Consortium (TIGMIC)"/>
            <person name="Jia N."/>
            <person name="Wang J."/>
            <person name="Shi W."/>
            <person name="Du L."/>
            <person name="Sun Y."/>
            <person name="Zhan W."/>
            <person name="Jiang J.F."/>
            <person name="Wang Q."/>
            <person name="Zhang B."/>
            <person name="Ji P."/>
            <person name="Bell-Sakyi L."/>
            <person name="Cui X.M."/>
            <person name="Yuan T.T."/>
            <person name="Jiang B.G."/>
            <person name="Yang W.F."/>
            <person name="Lam T.T."/>
            <person name="Chang Q.C."/>
            <person name="Ding S.J."/>
            <person name="Wang X.J."/>
            <person name="Zhu J.G."/>
            <person name="Ruan X.D."/>
            <person name="Zhao L."/>
            <person name="Wei J.T."/>
            <person name="Ye R.Z."/>
            <person name="Que T.C."/>
            <person name="Du C.H."/>
            <person name="Zhou Y.H."/>
            <person name="Cheng J.X."/>
            <person name="Dai P.F."/>
            <person name="Guo W.B."/>
            <person name="Han X.H."/>
            <person name="Huang E.J."/>
            <person name="Li L.F."/>
            <person name="Wei W."/>
            <person name="Gao Y.C."/>
            <person name="Liu J.Z."/>
            <person name="Shao H.Z."/>
            <person name="Wang X."/>
            <person name="Wang C.C."/>
            <person name="Yang T.C."/>
            <person name="Huo Q.B."/>
            <person name="Li W."/>
            <person name="Chen H.Y."/>
            <person name="Chen S.E."/>
            <person name="Zhou L.G."/>
            <person name="Ni X.B."/>
            <person name="Tian J.H."/>
            <person name="Sheng Y."/>
            <person name="Liu T."/>
            <person name="Pan Y.S."/>
            <person name="Xia L.Y."/>
            <person name="Li J."/>
            <person name="Zhao F."/>
            <person name="Cao W.C."/>
        </authorList>
    </citation>
    <scope>NUCLEOTIDE SEQUENCE</scope>
    <source>
        <strain evidence="3">Rmic-2018</strain>
    </source>
</reference>
<protein>
    <submittedName>
        <fullName evidence="3">Uncharacterized protein</fullName>
    </submittedName>
</protein>
<keyword evidence="2" id="KW-0812">Transmembrane</keyword>
<keyword evidence="4" id="KW-1185">Reference proteome</keyword>
<evidence type="ECO:0000313" key="3">
    <source>
        <dbReference type="EMBL" id="KAH7934474.1"/>
    </source>
</evidence>
<feature type="region of interest" description="Disordered" evidence="1">
    <location>
        <begin position="1"/>
        <end position="83"/>
    </location>
</feature>
<comment type="caution">
    <text evidence="3">The sequence shown here is derived from an EMBL/GenBank/DDBJ whole genome shotgun (WGS) entry which is preliminary data.</text>
</comment>
<dbReference type="Gene3D" id="1.10.1380.10">
    <property type="entry name" value="Neutral endopeptidase , domain2"/>
    <property type="match status" value="1"/>
</dbReference>
<keyword evidence="2" id="KW-1133">Transmembrane helix</keyword>
<proteinExistence type="predicted"/>
<dbReference type="PROSITE" id="PS51885">
    <property type="entry name" value="NEPRILYSIN"/>
    <property type="match status" value="1"/>
</dbReference>
<dbReference type="InterPro" id="IPR000718">
    <property type="entry name" value="Peptidase_M13"/>
</dbReference>
<dbReference type="GO" id="GO:0005886">
    <property type="term" value="C:plasma membrane"/>
    <property type="evidence" value="ECO:0007669"/>
    <property type="project" value="TreeGrafter"/>
</dbReference>
<name>A0A9J6CV12_RHIMP</name>
<dbReference type="AlphaFoldDB" id="A0A9J6CV12"/>
<feature type="compositionally biased region" description="Polar residues" evidence="1">
    <location>
        <begin position="184"/>
        <end position="193"/>
    </location>
</feature>
<evidence type="ECO:0000256" key="1">
    <source>
        <dbReference type="SAM" id="MobiDB-lite"/>
    </source>
</evidence>
<feature type="compositionally biased region" description="Basic and acidic residues" evidence="1">
    <location>
        <begin position="8"/>
        <end position="17"/>
    </location>
</feature>